<sequence>MKASKVLLLLLIGLTFLFIFDYSRGGIHKIGPQLSQIIILPAPAGNIKALDDDWFGK</sequence>
<dbReference type="Proteomes" id="UP000485569">
    <property type="component" value="Unassembled WGS sequence"/>
</dbReference>
<accession>A0A1V5T1G3</accession>
<proteinExistence type="predicted"/>
<protein>
    <submittedName>
        <fullName evidence="1">Uncharacterized protein</fullName>
    </submittedName>
</protein>
<evidence type="ECO:0000313" key="1">
    <source>
        <dbReference type="EMBL" id="OQA60610.1"/>
    </source>
</evidence>
<name>A0A1V5T1G3_9BACT</name>
<gene>
    <name evidence="1" type="ORF">BWY41_00586</name>
</gene>
<reference evidence="1" key="1">
    <citation type="submission" date="2017-02" db="EMBL/GenBank/DDBJ databases">
        <title>Delving into the versatile metabolic prowess of the omnipresent phylum Bacteroidetes.</title>
        <authorList>
            <person name="Nobu M.K."/>
            <person name="Mei R."/>
            <person name="Narihiro T."/>
            <person name="Kuroda K."/>
            <person name="Liu W.-T."/>
        </authorList>
    </citation>
    <scope>NUCLEOTIDE SEQUENCE</scope>
    <source>
        <strain evidence="1">ADurb.Bin276</strain>
    </source>
</reference>
<organism evidence="1">
    <name type="scientific">Candidatus Atribacter allofermentans</name>
    <dbReference type="NCBI Taxonomy" id="1852833"/>
    <lineage>
        <taxon>Bacteria</taxon>
        <taxon>Pseudomonadati</taxon>
        <taxon>Atribacterota</taxon>
        <taxon>Atribacteria</taxon>
        <taxon>Atribacterales</taxon>
        <taxon>Atribacteraceae</taxon>
        <taxon>Atribacter</taxon>
    </lineage>
</organism>
<comment type="caution">
    <text evidence="1">The sequence shown here is derived from an EMBL/GenBank/DDBJ whole genome shotgun (WGS) entry which is preliminary data.</text>
</comment>
<dbReference type="EMBL" id="MWBQ01000035">
    <property type="protein sequence ID" value="OQA60610.1"/>
    <property type="molecule type" value="Genomic_DNA"/>
</dbReference>
<dbReference type="AlphaFoldDB" id="A0A1V5T1G3"/>